<dbReference type="PANTHER" id="PTHR22911">
    <property type="entry name" value="ACYL-MALONYL CONDENSING ENZYME-RELATED"/>
    <property type="match status" value="1"/>
</dbReference>
<protein>
    <recommendedName>
        <fullName evidence="6">EamA domain-containing protein</fullName>
    </recommendedName>
</protein>
<gene>
    <name evidence="7" type="ORF">METZ01_LOCUS169288</name>
</gene>
<evidence type="ECO:0000259" key="6">
    <source>
        <dbReference type="Pfam" id="PF00892"/>
    </source>
</evidence>
<dbReference type="SUPFAM" id="SSF103481">
    <property type="entry name" value="Multidrug resistance efflux transporter EmrE"/>
    <property type="match status" value="2"/>
</dbReference>
<evidence type="ECO:0000256" key="1">
    <source>
        <dbReference type="ARBA" id="ARBA00004141"/>
    </source>
</evidence>
<dbReference type="Pfam" id="PF00892">
    <property type="entry name" value="EamA"/>
    <property type="match status" value="2"/>
</dbReference>
<dbReference type="PANTHER" id="PTHR22911:SF6">
    <property type="entry name" value="SOLUTE CARRIER FAMILY 35 MEMBER G1"/>
    <property type="match status" value="1"/>
</dbReference>
<feature type="domain" description="EamA" evidence="6">
    <location>
        <begin position="153"/>
        <end position="275"/>
    </location>
</feature>
<feature type="transmembrane region" description="Helical" evidence="5">
    <location>
        <begin position="151"/>
        <end position="168"/>
    </location>
</feature>
<dbReference type="InterPro" id="IPR000620">
    <property type="entry name" value="EamA_dom"/>
</dbReference>
<feature type="transmembrane region" description="Helical" evidence="5">
    <location>
        <begin position="125"/>
        <end position="145"/>
    </location>
</feature>
<feature type="transmembrane region" description="Helical" evidence="5">
    <location>
        <begin position="207"/>
        <end position="227"/>
    </location>
</feature>
<keyword evidence="2 5" id="KW-0812">Transmembrane</keyword>
<feature type="non-terminal residue" evidence="7">
    <location>
        <position position="277"/>
    </location>
</feature>
<reference evidence="7" key="1">
    <citation type="submission" date="2018-05" db="EMBL/GenBank/DDBJ databases">
        <authorList>
            <person name="Lanie J.A."/>
            <person name="Ng W.-L."/>
            <person name="Kazmierczak K.M."/>
            <person name="Andrzejewski T.M."/>
            <person name="Davidsen T.M."/>
            <person name="Wayne K.J."/>
            <person name="Tettelin H."/>
            <person name="Glass J.I."/>
            <person name="Rusch D."/>
            <person name="Podicherti R."/>
            <person name="Tsui H.-C.T."/>
            <person name="Winkler M.E."/>
        </authorList>
    </citation>
    <scope>NUCLEOTIDE SEQUENCE</scope>
</reference>
<dbReference type="EMBL" id="UINC01031036">
    <property type="protein sequence ID" value="SVB16434.1"/>
    <property type="molecule type" value="Genomic_DNA"/>
</dbReference>
<evidence type="ECO:0000313" key="7">
    <source>
        <dbReference type="EMBL" id="SVB16434.1"/>
    </source>
</evidence>
<evidence type="ECO:0000256" key="2">
    <source>
        <dbReference type="ARBA" id="ARBA00022692"/>
    </source>
</evidence>
<feature type="transmembrane region" description="Helical" evidence="5">
    <location>
        <begin position="38"/>
        <end position="58"/>
    </location>
</feature>
<evidence type="ECO:0000256" key="3">
    <source>
        <dbReference type="ARBA" id="ARBA00022989"/>
    </source>
</evidence>
<name>A0A382BRZ6_9ZZZZ</name>
<feature type="transmembrane region" description="Helical" evidence="5">
    <location>
        <begin position="180"/>
        <end position="201"/>
    </location>
</feature>
<feature type="domain" description="EamA" evidence="6">
    <location>
        <begin position="9"/>
        <end position="141"/>
    </location>
</feature>
<accession>A0A382BRZ6</accession>
<feature type="transmembrane region" description="Helical" evidence="5">
    <location>
        <begin position="78"/>
        <end position="94"/>
    </location>
</feature>
<dbReference type="AlphaFoldDB" id="A0A382BRZ6"/>
<dbReference type="GO" id="GO:0016020">
    <property type="term" value="C:membrane"/>
    <property type="evidence" value="ECO:0007669"/>
    <property type="project" value="UniProtKB-SubCell"/>
</dbReference>
<proteinExistence type="predicted"/>
<comment type="subcellular location">
    <subcellularLocation>
        <location evidence="1">Membrane</location>
        <topology evidence="1">Multi-pass membrane protein</topology>
    </subcellularLocation>
</comment>
<keyword evidence="4 5" id="KW-0472">Membrane</keyword>
<evidence type="ECO:0000256" key="5">
    <source>
        <dbReference type="SAM" id="Phobius"/>
    </source>
</evidence>
<feature type="transmembrane region" description="Helical" evidence="5">
    <location>
        <begin position="100"/>
        <end position="118"/>
    </location>
</feature>
<keyword evidence="3 5" id="KW-1133">Transmembrane helix</keyword>
<sequence>MVNKSNVLLGVTLLCIALVIVPVNDALAKYLSSDLKILEIIWARFFGHFILLVPLAYYLKGRKGFFNSSTKHQLTRGLFIFLGTAFFYVSIAKIPLPNALSLLLIAPIIVVILSVYILKERITLLKVICALIGFAGTLLVIQPGFADFNSYSVYALVSGLFYAMYLIYTRKVNFSSDSIVSLSYSTIPGAIIMTLLIPFYWESIPSLNQIMIMGCIGPVVIISHFFFIKAYQYAEASVLAPIHYFEIVSNVLISVIFFKDIPTIAVSIGIMCIISSG</sequence>
<dbReference type="InterPro" id="IPR037185">
    <property type="entry name" value="EmrE-like"/>
</dbReference>
<organism evidence="7">
    <name type="scientific">marine metagenome</name>
    <dbReference type="NCBI Taxonomy" id="408172"/>
    <lineage>
        <taxon>unclassified sequences</taxon>
        <taxon>metagenomes</taxon>
        <taxon>ecological metagenomes</taxon>
    </lineage>
</organism>
<evidence type="ECO:0000256" key="4">
    <source>
        <dbReference type="ARBA" id="ARBA00023136"/>
    </source>
</evidence>